<feature type="domain" description="4Fe-4S ferredoxin-type" evidence="1">
    <location>
        <begin position="128"/>
        <end position="159"/>
    </location>
</feature>
<gene>
    <name evidence="2" type="ORF">AQPE_3883</name>
</gene>
<evidence type="ECO:0000313" key="3">
    <source>
        <dbReference type="Proteomes" id="UP001193389"/>
    </source>
</evidence>
<dbReference type="EMBL" id="AP018694">
    <property type="protein sequence ID" value="BBE19695.1"/>
    <property type="molecule type" value="Genomic_DNA"/>
</dbReference>
<evidence type="ECO:0000313" key="2">
    <source>
        <dbReference type="EMBL" id="BBE19695.1"/>
    </source>
</evidence>
<dbReference type="Proteomes" id="UP001193389">
    <property type="component" value="Chromosome"/>
</dbReference>
<proteinExistence type="predicted"/>
<name>A0A5K7SDY6_9BACT</name>
<dbReference type="Gene3D" id="3.30.70.20">
    <property type="match status" value="1"/>
</dbReference>
<dbReference type="SUPFAM" id="SSF54862">
    <property type="entry name" value="4Fe-4S ferredoxins"/>
    <property type="match status" value="1"/>
</dbReference>
<dbReference type="AlphaFoldDB" id="A0A5K7SDY6"/>
<reference evidence="2" key="1">
    <citation type="journal article" date="2020" name="Int. J. Syst. Evol. Microbiol.">
        <title>Aquipluma nitroreducens gen. nov. sp. nov., a novel facultatively anaerobic bacterium isolated from a freshwater lake.</title>
        <authorList>
            <person name="Watanabe M."/>
            <person name="Kojima H."/>
            <person name="Fukui M."/>
        </authorList>
    </citation>
    <scope>NUCLEOTIDE SEQUENCE</scope>
    <source>
        <strain evidence="2">MeG22</strain>
    </source>
</reference>
<keyword evidence="3" id="KW-1185">Reference proteome</keyword>
<dbReference type="PROSITE" id="PS51379">
    <property type="entry name" value="4FE4S_FER_2"/>
    <property type="match status" value="3"/>
</dbReference>
<dbReference type="InterPro" id="IPR017896">
    <property type="entry name" value="4Fe4S_Fe-S-bd"/>
</dbReference>
<dbReference type="KEGG" id="anf:AQPE_3883"/>
<protein>
    <recommendedName>
        <fullName evidence="1">4Fe-4S ferredoxin-type domain-containing protein</fullName>
    </recommendedName>
</protein>
<accession>A0A5K7SDY6</accession>
<feature type="domain" description="4Fe-4S ferredoxin-type" evidence="1">
    <location>
        <begin position="25"/>
        <end position="56"/>
    </location>
</feature>
<feature type="domain" description="4Fe-4S ferredoxin-type" evidence="1">
    <location>
        <begin position="101"/>
        <end position="120"/>
    </location>
</feature>
<sequence length="182" mass="19570">MQMALAVSLGGVAGVSLLKSTSKDLVWQIDPFKCVQCGRCADECVMTPSAVKCVHAYDLCGYCDLCGGYLKPDANARTTAAENQLCPTAAIKRQYIEEPYFEYVIDESLCIGCAKCVAGCTSFGNGSLHLQVRHDQCKNCNDCSIARVCPADAFQRVPADTPYMIKGGFTKGGTNKDNLKKG</sequence>
<organism evidence="2 3">
    <name type="scientific">Aquipluma nitroreducens</name>
    <dbReference type="NCBI Taxonomy" id="2010828"/>
    <lineage>
        <taxon>Bacteria</taxon>
        <taxon>Pseudomonadati</taxon>
        <taxon>Bacteroidota</taxon>
        <taxon>Bacteroidia</taxon>
        <taxon>Marinilabiliales</taxon>
        <taxon>Prolixibacteraceae</taxon>
        <taxon>Aquipluma</taxon>
    </lineage>
</organism>
<evidence type="ECO:0000259" key="1">
    <source>
        <dbReference type="PROSITE" id="PS51379"/>
    </source>
</evidence>